<dbReference type="InterPro" id="IPR053164">
    <property type="entry name" value="IS1016-like_transposase"/>
</dbReference>
<name>A0A914YNC8_9BILA</name>
<dbReference type="WBParaSite" id="PSU_v2.g21110.t1">
    <property type="protein sequence ID" value="PSU_v2.g21110.t1"/>
    <property type="gene ID" value="PSU_v2.g21110"/>
</dbReference>
<protein>
    <submittedName>
        <fullName evidence="3">ISXO2-like transposase domain-containing protein</fullName>
    </submittedName>
</protein>
<dbReference type="SMART" id="SM01126">
    <property type="entry name" value="DDE_Tnp_IS1595"/>
    <property type="match status" value="1"/>
</dbReference>
<sequence>MSVRNGSFFSKSKLSSKIILKLLYMLINRCKTSMIIHETGISNKTLVDFRMFYRELCTAIIRDGCRIGGGDSIIEIDETCFGYTKYGKGATKTQTWVFGGLERGGMGFAEIVGDRSKKTLLKVIKRKIEPGSTIYSDEWASYKKLATEGFRHLAVNHSKVSKGKLCFFFFAIVI</sequence>
<evidence type="ECO:0000313" key="2">
    <source>
        <dbReference type="Proteomes" id="UP000887577"/>
    </source>
</evidence>
<dbReference type="NCBIfam" id="NF033547">
    <property type="entry name" value="transpos_IS1595"/>
    <property type="match status" value="1"/>
</dbReference>
<dbReference type="InterPro" id="IPR024445">
    <property type="entry name" value="Tnp_ISXO2-like"/>
</dbReference>
<dbReference type="PANTHER" id="PTHR47163">
    <property type="entry name" value="DDE_TNP_IS1595 DOMAIN-CONTAINING PROTEIN"/>
    <property type="match status" value="1"/>
</dbReference>
<dbReference type="PANTHER" id="PTHR47163:SF2">
    <property type="entry name" value="SI:DKEY-17M8.2"/>
    <property type="match status" value="1"/>
</dbReference>
<proteinExistence type="predicted"/>
<dbReference type="AlphaFoldDB" id="A0A914YNC8"/>
<organism evidence="2 3">
    <name type="scientific">Panagrolaimus superbus</name>
    <dbReference type="NCBI Taxonomy" id="310955"/>
    <lineage>
        <taxon>Eukaryota</taxon>
        <taxon>Metazoa</taxon>
        <taxon>Ecdysozoa</taxon>
        <taxon>Nematoda</taxon>
        <taxon>Chromadorea</taxon>
        <taxon>Rhabditida</taxon>
        <taxon>Tylenchina</taxon>
        <taxon>Panagrolaimomorpha</taxon>
        <taxon>Panagrolaimoidea</taxon>
        <taxon>Panagrolaimidae</taxon>
        <taxon>Panagrolaimus</taxon>
    </lineage>
</organism>
<dbReference type="Proteomes" id="UP000887577">
    <property type="component" value="Unplaced"/>
</dbReference>
<feature type="domain" description="ISXO2-like transposase" evidence="1">
    <location>
        <begin position="66"/>
        <end position="164"/>
    </location>
</feature>
<keyword evidence="2" id="KW-1185">Reference proteome</keyword>
<reference evidence="3" key="1">
    <citation type="submission" date="2022-11" db="UniProtKB">
        <authorList>
            <consortium name="WormBaseParasite"/>
        </authorList>
    </citation>
    <scope>IDENTIFICATION</scope>
</reference>
<dbReference type="Pfam" id="PF12762">
    <property type="entry name" value="DDE_Tnp_IS1595"/>
    <property type="match status" value="1"/>
</dbReference>
<accession>A0A914YNC8</accession>
<evidence type="ECO:0000313" key="3">
    <source>
        <dbReference type="WBParaSite" id="PSU_v2.g21110.t1"/>
    </source>
</evidence>
<evidence type="ECO:0000259" key="1">
    <source>
        <dbReference type="SMART" id="SM01126"/>
    </source>
</evidence>